<evidence type="ECO:0000256" key="5">
    <source>
        <dbReference type="SAM" id="MobiDB-lite"/>
    </source>
</evidence>
<dbReference type="Gene3D" id="3.90.1720.10">
    <property type="entry name" value="endopeptidase domain like (from Nostoc punctiforme)"/>
    <property type="match status" value="1"/>
</dbReference>
<evidence type="ECO:0000256" key="2">
    <source>
        <dbReference type="ARBA" id="ARBA00022670"/>
    </source>
</evidence>
<dbReference type="InterPro" id="IPR038765">
    <property type="entry name" value="Papain-like_cys_pep_sf"/>
</dbReference>
<evidence type="ECO:0000256" key="3">
    <source>
        <dbReference type="ARBA" id="ARBA00022801"/>
    </source>
</evidence>
<accession>A0AB39MVL3</accession>
<feature type="compositionally biased region" description="Low complexity" evidence="5">
    <location>
        <begin position="57"/>
        <end position="66"/>
    </location>
</feature>
<feature type="region of interest" description="Disordered" evidence="5">
    <location>
        <begin position="302"/>
        <end position="353"/>
    </location>
</feature>
<protein>
    <submittedName>
        <fullName evidence="8">NlpC/P60 family protein</fullName>
    </submittedName>
</protein>
<dbReference type="PANTHER" id="PTHR47359">
    <property type="entry name" value="PEPTIDOGLYCAN DL-ENDOPEPTIDASE CWLO"/>
    <property type="match status" value="1"/>
</dbReference>
<organism evidence="8">
    <name type="scientific">Streptomyces sp. R11</name>
    <dbReference type="NCBI Taxonomy" id="3238625"/>
    <lineage>
        <taxon>Bacteria</taxon>
        <taxon>Bacillati</taxon>
        <taxon>Actinomycetota</taxon>
        <taxon>Actinomycetes</taxon>
        <taxon>Kitasatosporales</taxon>
        <taxon>Streptomycetaceae</taxon>
        <taxon>Streptomyces</taxon>
    </lineage>
</organism>
<feature type="region of interest" description="Disordered" evidence="5">
    <location>
        <begin position="115"/>
        <end position="148"/>
    </location>
</feature>
<feature type="chain" id="PRO_5044319979" evidence="6">
    <location>
        <begin position="24"/>
        <end position="520"/>
    </location>
</feature>
<evidence type="ECO:0000256" key="1">
    <source>
        <dbReference type="ARBA" id="ARBA00007074"/>
    </source>
</evidence>
<evidence type="ECO:0000259" key="7">
    <source>
        <dbReference type="PROSITE" id="PS51935"/>
    </source>
</evidence>
<feature type="compositionally biased region" description="Basic and acidic residues" evidence="5">
    <location>
        <begin position="67"/>
        <end position="77"/>
    </location>
</feature>
<evidence type="ECO:0000313" key="8">
    <source>
        <dbReference type="EMBL" id="XDQ09048.1"/>
    </source>
</evidence>
<keyword evidence="4" id="KW-0788">Thiol protease</keyword>
<feature type="region of interest" description="Disordered" evidence="5">
    <location>
        <begin position="205"/>
        <end position="228"/>
    </location>
</feature>
<evidence type="ECO:0000256" key="6">
    <source>
        <dbReference type="SAM" id="SignalP"/>
    </source>
</evidence>
<dbReference type="PANTHER" id="PTHR47359:SF3">
    <property type="entry name" value="NLP_P60 DOMAIN-CONTAINING PROTEIN-RELATED"/>
    <property type="match status" value="1"/>
</dbReference>
<dbReference type="PROSITE" id="PS51935">
    <property type="entry name" value="NLPC_P60"/>
    <property type="match status" value="1"/>
</dbReference>
<dbReference type="GO" id="GO:0006508">
    <property type="term" value="P:proteolysis"/>
    <property type="evidence" value="ECO:0007669"/>
    <property type="project" value="UniProtKB-KW"/>
</dbReference>
<feature type="signal peptide" evidence="6">
    <location>
        <begin position="1"/>
        <end position="23"/>
    </location>
</feature>
<keyword evidence="2" id="KW-0645">Protease</keyword>
<dbReference type="SUPFAM" id="SSF54001">
    <property type="entry name" value="Cysteine proteinases"/>
    <property type="match status" value="1"/>
</dbReference>
<feature type="region of interest" description="Disordered" evidence="5">
    <location>
        <begin position="24"/>
        <end position="93"/>
    </location>
</feature>
<dbReference type="RefSeq" id="WP_369269487.1">
    <property type="nucleotide sequence ID" value="NZ_CP163432.1"/>
</dbReference>
<sequence length="520" mass="53052">MRNSALASAALTSVALLAQTANAAPSAADEAPSREEVSRRVSSLYDQAESDTGTFNATRAAATGSRARTDRPTDTARRAAAAPRDNESRHSDPALDSVARQWFDAARAKVGPIVPAVLPTDRMPERPTGTRSARPANGPDQARESSGRAALELPAAPVAELTSGAATRTAAVAELTAGPVAALPGASEAPQQTTAGSALALPLPAAEPTAEPQERSALRTTKEQNQRKLDRARALLSAYSARQSAPLAAIEAAPVTDTWGAAPTQAQPTADAYPSADAQWQALQAQGPADLTTVPAGTTAWAASTPWSTTPDPLTDPLPAVTTPDPLTDPLPSVVAPDPLTDPLPAVTTPDPLTDPLPSVVASQDIATGQTAIPGPAITAADQTLDTNPSVEPSAALTSTGPQDTRALRALDFARAQLGKPCVWGTTGPEAYDGPGLTQAAWKAAGIALPRTAPEQATAGRGIAVTYAEPGDLVLFHAGHVGICSGNGTMIHAPGPGSSIREESIYYAGESAIHSVIRPA</sequence>
<keyword evidence="6" id="KW-0732">Signal</keyword>
<comment type="similarity">
    <text evidence="1">Belongs to the peptidase C40 family.</text>
</comment>
<evidence type="ECO:0000256" key="4">
    <source>
        <dbReference type="ARBA" id="ARBA00022807"/>
    </source>
</evidence>
<reference evidence="8" key="1">
    <citation type="submission" date="2024-07" db="EMBL/GenBank/DDBJ databases">
        <authorList>
            <person name="Yu S.T."/>
        </authorList>
    </citation>
    <scope>NUCLEOTIDE SEQUENCE</scope>
    <source>
        <strain evidence="8">R11</strain>
    </source>
</reference>
<feature type="compositionally biased region" description="Basic and acidic residues" evidence="5">
    <location>
        <begin position="212"/>
        <end position="228"/>
    </location>
</feature>
<dbReference type="AlphaFoldDB" id="A0AB39MVL3"/>
<name>A0AB39MVL3_9ACTN</name>
<proteinExistence type="inferred from homology"/>
<dbReference type="EMBL" id="CP163432">
    <property type="protein sequence ID" value="XDQ09048.1"/>
    <property type="molecule type" value="Genomic_DNA"/>
</dbReference>
<dbReference type="Pfam" id="PF00877">
    <property type="entry name" value="NLPC_P60"/>
    <property type="match status" value="1"/>
</dbReference>
<dbReference type="GO" id="GO:0008234">
    <property type="term" value="F:cysteine-type peptidase activity"/>
    <property type="evidence" value="ECO:0007669"/>
    <property type="project" value="UniProtKB-KW"/>
</dbReference>
<keyword evidence="3" id="KW-0378">Hydrolase</keyword>
<feature type="compositionally biased region" description="Basic and acidic residues" evidence="5">
    <location>
        <begin position="84"/>
        <end position="93"/>
    </location>
</feature>
<feature type="domain" description="NlpC/P60" evidence="7">
    <location>
        <begin position="404"/>
        <end position="520"/>
    </location>
</feature>
<dbReference type="InterPro" id="IPR051794">
    <property type="entry name" value="PG_Endopeptidase_C40"/>
</dbReference>
<gene>
    <name evidence="8" type="ORF">AB5J55_05020</name>
</gene>
<dbReference type="InterPro" id="IPR000064">
    <property type="entry name" value="NLP_P60_dom"/>
</dbReference>